<comment type="similarity">
    <text evidence="2">Belongs to the transaldolase family. Type 1 subfamily.</text>
</comment>
<dbReference type="FunFam" id="3.20.20.70:FF:000088">
    <property type="entry name" value="Transaldolase"/>
    <property type="match status" value="1"/>
</dbReference>
<dbReference type="PANTHER" id="PTHR10683:SF18">
    <property type="entry name" value="TRANSALDOLASE"/>
    <property type="match status" value="1"/>
</dbReference>
<comment type="catalytic activity">
    <reaction evidence="7 8">
        <text>D-sedoheptulose 7-phosphate + D-glyceraldehyde 3-phosphate = D-erythrose 4-phosphate + beta-D-fructose 6-phosphate</text>
        <dbReference type="Rhea" id="RHEA:17053"/>
        <dbReference type="ChEBI" id="CHEBI:16897"/>
        <dbReference type="ChEBI" id="CHEBI:57483"/>
        <dbReference type="ChEBI" id="CHEBI:57634"/>
        <dbReference type="ChEBI" id="CHEBI:59776"/>
        <dbReference type="EC" id="2.2.1.2"/>
    </reaction>
</comment>
<evidence type="ECO:0000256" key="3">
    <source>
        <dbReference type="ARBA" id="ARBA00013151"/>
    </source>
</evidence>
<dbReference type="PANTHER" id="PTHR10683">
    <property type="entry name" value="TRANSALDOLASE"/>
    <property type="match status" value="1"/>
</dbReference>
<dbReference type="InterPro" id="IPR013785">
    <property type="entry name" value="Aldolase_TIM"/>
</dbReference>
<organism evidence="9">
    <name type="scientific">Triatoma infestans</name>
    <name type="common">Assassin bug</name>
    <dbReference type="NCBI Taxonomy" id="30076"/>
    <lineage>
        <taxon>Eukaryota</taxon>
        <taxon>Metazoa</taxon>
        <taxon>Ecdysozoa</taxon>
        <taxon>Arthropoda</taxon>
        <taxon>Hexapoda</taxon>
        <taxon>Insecta</taxon>
        <taxon>Pterygota</taxon>
        <taxon>Neoptera</taxon>
        <taxon>Paraneoptera</taxon>
        <taxon>Hemiptera</taxon>
        <taxon>Heteroptera</taxon>
        <taxon>Panheteroptera</taxon>
        <taxon>Cimicomorpha</taxon>
        <taxon>Reduviidae</taxon>
        <taxon>Triatominae</taxon>
        <taxon>Triatoma</taxon>
    </lineage>
</organism>
<dbReference type="InterPro" id="IPR018225">
    <property type="entry name" value="Transaldolase_AS"/>
</dbReference>
<dbReference type="GO" id="GO:0004801">
    <property type="term" value="F:transaldolase activity"/>
    <property type="evidence" value="ECO:0007669"/>
    <property type="project" value="UniProtKB-EC"/>
</dbReference>
<evidence type="ECO:0000256" key="7">
    <source>
        <dbReference type="ARBA" id="ARBA00048810"/>
    </source>
</evidence>
<dbReference type="NCBIfam" id="NF009001">
    <property type="entry name" value="PRK12346.1"/>
    <property type="match status" value="1"/>
</dbReference>
<dbReference type="EMBL" id="GEMB01003637">
    <property type="protein sequence ID" value="JAR99581.1"/>
    <property type="molecule type" value="Transcribed_RNA"/>
</dbReference>
<evidence type="ECO:0000256" key="5">
    <source>
        <dbReference type="ARBA" id="ARBA00023126"/>
    </source>
</evidence>
<evidence type="ECO:0000313" key="10">
    <source>
        <dbReference type="EMBL" id="JAR99581.1"/>
    </source>
</evidence>
<evidence type="ECO:0000313" key="9">
    <source>
        <dbReference type="EMBL" id="JAC17661.1"/>
    </source>
</evidence>
<dbReference type="EMBL" id="GBBI01001051">
    <property type="protein sequence ID" value="JAC17661.1"/>
    <property type="molecule type" value="mRNA"/>
</dbReference>
<dbReference type="GO" id="GO:0005737">
    <property type="term" value="C:cytoplasm"/>
    <property type="evidence" value="ECO:0007669"/>
    <property type="project" value="InterPro"/>
</dbReference>
<reference evidence="9" key="1">
    <citation type="journal article" date="2014" name="PLoS Negl. Trop. Dis.">
        <title>An updated insight into the Sialotranscriptome of Triatoma infestans: developmental stage and geographic variations.</title>
        <authorList>
            <person name="Schwarz A."/>
            <person name="Medrano-Mercado N."/>
            <person name="Schaub G.A."/>
            <person name="Struchiner C.J."/>
            <person name="Bargues M.D."/>
            <person name="Levy M.Z."/>
            <person name="Ribeiro J.M."/>
        </authorList>
    </citation>
    <scope>NUCLEOTIDE SEQUENCE</scope>
    <source>
        <strain evidence="9">Chile</strain>
        <tissue evidence="9">Salivary glands</tissue>
    </source>
</reference>
<dbReference type="GO" id="GO:0009052">
    <property type="term" value="P:pentose-phosphate shunt, non-oxidative branch"/>
    <property type="evidence" value="ECO:0007669"/>
    <property type="project" value="TreeGrafter"/>
</dbReference>
<comment type="function">
    <text evidence="8">Catalyzes the rate-limiting step of the non-oxidative phase in the pentose phosphate pathway. Catalyzes the reversible conversion of sedheptulose-7-phosphate and D-glyceraldehyde 3-phosphate into erythrose-4-phosphate and beta-D-fructose 6-phosphate.</text>
</comment>
<dbReference type="HAMAP" id="MF_00492">
    <property type="entry name" value="Transaldolase_1"/>
    <property type="match status" value="1"/>
</dbReference>
<protein>
    <recommendedName>
        <fullName evidence="3 8">Transaldolase</fullName>
        <ecNumber evidence="3 8">2.2.1.2</ecNumber>
    </recommendedName>
</protein>
<evidence type="ECO:0000256" key="4">
    <source>
        <dbReference type="ARBA" id="ARBA00022679"/>
    </source>
</evidence>
<dbReference type="UniPathway" id="UPA00115">
    <property type="reaction ID" value="UER00414"/>
</dbReference>
<keyword evidence="5 8" id="KW-0570">Pentose shunt</keyword>
<proteinExistence type="evidence at transcript level"/>
<dbReference type="Gene3D" id="3.20.20.70">
    <property type="entry name" value="Aldolase class I"/>
    <property type="match status" value="1"/>
</dbReference>
<evidence type="ECO:0000256" key="1">
    <source>
        <dbReference type="ARBA" id="ARBA00004857"/>
    </source>
</evidence>
<dbReference type="NCBIfam" id="TIGR00874">
    <property type="entry name" value="talAB"/>
    <property type="match status" value="1"/>
</dbReference>
<evidence type="ECO:0000256" key="2">
    <source>
        <dbReference type="ARBA" id="ARBA00008012"/>
    </source>
</evidence>
<keyword evidence="4 8" id="KW-0808">Transferase</keyword>
<dbReference type="CDD" id="cd00957">
    <property type="entry name" value="Transaldolase_TalAB"/>
    <property type="match status" value="1"/>
</dbReference>
<reference evidence="10" key="2">
    <citation type="submission" date="2016-04" db="EMBL/GenBank/DDBJ databases">
        <authorList>
            <person name="Calderon-Fernandez G.M.Sr."/>
        </authorList>
    </citation>
    <scope>NUCLEOTIDE SEQUENCE</scope>
    <source>
        <strain evidence="10">Int1</strain>
        <tissue evidence="10">Integument</tissue>
    </source>
</reference>
<dbReference type="SUPFAM" id="SSF51569">
    <property type="entry name" value="Aldolase"/>
    <property type="match status" value="1"/>
</dbReference>
<evidence type="ECO:0000256" key="8">
    <source>
        <dbReference type="RuleBase" id="RU000501"/>
    </source>
</evidence>
<comment type="pathway">
    <text evidence="1 8">Carbohydrate degradation; pentose phosphate pathway; D-glyceraldehyde 3-phosphate and beta-D-fructose 6-phosphate from D-ribose 5-phosphate and D-xylulose 5-phosphate (non-oxidative stage): step 2/3.</text>
</comment>
<keyword evidence="6" id="KW-0704">Schiff base</keyword>
<dbReference type="InterPro" id="IPR004730">
    <property type="entry name" value="Transaldolase_1"/>
</dbReference>
<dbReference type="PROSITE" id="PS01054">
    <property type="entry name" value="TRANSALDOLASE_1"/>
    <property type="match status" value="1"/>
</dbReference>
<accession>A0A023F8H1</accession>
<name>A0A023F8H1_TRIIF</name>
<reference evidence="10" key="3">
    <citation type="journal article" date="2017" name="J. Med. Entomol.">
        <title>Transcriptome Analysis of the Triatoma infestans (Hemiptera: Reduviidae) Integument.</title>
        <authorList>
            <person name="Calderon-Fernandez G.M."/>
            <person name="Moriconi D.E."/>
            <person name="Dulbecco A.B."/>
            <person name="Juarez M.P."/>
        </authorList>
    </citation>
    <scope>NUCLEOTIDE SEQUENCE</scope>
    <source>
        <strain evidence="10">Int1</strain>
        <tissue evidence="10">Integument</tissue>
    </source>
</reference>
<sequence>MTTALELLKSYTTVVADTGDFESISKYSPTDATTNPSLILQAAGLANYKPLLENAVDYAIKREKSLQAQVDLALDKLVVLFGVEILKIIPGRISTEVDARLSFNKDASIEKAKKFIELYKEHGISKERILIKLAATWEGIEAAKVLEEQYGIHCNLTLIFSFCQAVACGNAKVTLISPFVGRILDWHIQKTGKKSFAPEEDPGVKSVTEIYNYFKKFGIKTSVMGASFRNVGEVRELAGCDLLTISPKLLDELKNSTEPVLRKLDPNLACKMSLSQIEMDEATFRWMLNEDEMATDKLSEGIRKFAADSKKLSQLLENIILNKI</sequence>
<dbReference type="GO" id="GO:0005975">
    <property type="term" value="P:carbohydrate metabolic process"/>
    <property type="evidence" value="ECO:0007669"/>
    <property type="project" value="InterPro"/>
</dbReference>
<evidence type="ECO:0000256" key="6">
    <source>
        <dbReference type="ARBA" id="ARBA00023270"/>
    </source>
</evidence>
<dbReference type="Pfam" id="PF00923">
    <property type="entry name" value="TAL_FSA"/>
    <property type="match status" value="1"/>
</dbReference>
<dbReference type="AlphaFoldDB" id="A0A023F8H1"/>
<dbReference type="InterPro" id="IPR001585">
    <property type="entry name" value="TAL/FSA"/>
</dbReference>
<dbReference type="PROSITE" id="PS00958">
    <property type="entry name" value="TRANSALDOLASE_2"/>
    <property type="match status" value="1"/>
</dbReference>
<dbReference type="EC" id="2.2.1.2" evidence="3 8"/>